<dbReference type="OrthoDB" id="10265679at2759"/>
<sequence length="153" mass="17588">MLFPVSDATPISSANEKLADPGAFDSAKIDETANMTDLDDYLDLLYEDTTEQLRGSALILQLARNPDNLEELFQNEHEIQNYARWMEELKRIRAEQGEDCPEYKQNAEKYEDLVRKQEQLLRGVLIDDLFVCLAASHHCMGTVDHRKKALESR</sequence>
<keyword evidence="1" id="KW-0175">Coiled coil</keyword>
<organism evidence="2 3">
    <name type="scientific">Echinococcus granulosus</name>
    <name type="common">Hydatid tapeworm</name>
    <dbReference type="NCBI Taxonomy" id="6210"/>
    <lineage>
        <taxon>Eukaryota</taxon>
        <taxon>Metazoa</taxon>
        <taxon>Spiralia</taxon>
        <taxon>Lophotrochozoa</taxon>
        <taxon>Platyhelminthes</taxon>
        <taxon>Cestoda</taxon>
        <taxon>Eucestoda</taxon>
        <taxon>Cyclophyllidea</taxon>
        <taxon>Taeniidae</taxon>
        <taxon>Echinococcus</taxon>
        <taxon>Echinococcus granulosus group</taxon>
    </lineage>
</organism>
<feature type="coiled-coil region" evidence="1">
    <location>
        <begin position="75"/>
        <end position="120"/>
    </location>
</feature>
<reference evidence="2 3" key="1">
    <citation type="journal article" date="2013" name="Nat. Genet.">
        <title>The genome of the hydatid tapeworm Echinococcus granulosus.</title>
        <authorList>
            <person name="Zheng H."/>
            <person name="Zhang W."/>
            <person name="Zhang L."/>
            <person name="Zhang Z."/>
            <person name="Li J."/>
            <person name="Lu G."/>
            <person name="Zhu Y."/>
            <person name="Wang Y."/>
            <person name="Huang Y."/>
            <person name="Liu J."/>
            <person name="Kang H."/>
            <person name="Chen J."/>
            <person name="Wang L."/>
            <person name="Chen A."/>
            <person name="Yu S."/>
            <person name="Gao Z."/>
            <person name="Jin L."/>
            <person name="Gu W."/>
            <person name="Wang Z."/>
            <person name="Zhao L."/>
            <person name="Shi B."/>
            <person name="Wen H."/>
            <person name="Lin R."/>
            <person name="Jones M.K."/>
            <person name="Brejova B."/>
            <person name="Vinar T."/>
            <person name="Zhao G."/>
            <person name="McManus D.P."/>
            <person name="Chen Z."/>
            <person name="Zhou Y."/>
            <person name="Wang S."/>
        </authorList>
    </citation>
    <scope>NUCLEOTIDE SEQUENCE [LARGE SCALE GENOMIC DNA]</scope>
</reference>
<dbReference type="GO" id="GO:0005930">
    <property type="term" value="C:axoneme"/>
    <property type="evidence" value="ECO:0007669"/>
    <property type="project" value="TreeGrafter"/>
</dbReference>
<dbReference type="AlphaFoldDB" id="W6V4M1"/>
<evidence type="ECO:0000313" key="2">
    <source>
        <dbReference type="EMBL" id="EUB61109.1"/>
    </source>
</evidence>
<dbReference type="GO" id="GO:0044782">
    <property type="term" value="P:cilium organization"/>
    <property type="evidence" value="ECO:0007669"/>
    <property type="project" value="TreeGrafter"/>
</dbReference>
<dbReference type="GeneID" id="36339672"/>
<dbReference type="GO" id="GO:0016939">
    <property type="term" value="C:kinesin II complex"/>
    <property type="evidence" value="ECO:0007669"/>
    <property type="project" value="TreeGrafter"/>
</dbReference>
<dbReference type="KEGG" id="egl:EGR_03957"/>
<dbReference type="GO" id="GO:0007018">
    <property type="term" value="P:microtubule-based movement"/>
    <property type="evidence" value="ECO:0007669"/>
    <property type="project" value="TreeGrafter"/>
</dbReference>
<dbReference type="PANTHER" id="PTHR15605">
    <property type="entry name" value="KINESIN-ASSOCIATED PROTEINS"/>
    <property type="match status" value="1"/>
</dbReference>
<dbReference type="Proteomes" id="UP000019149">
    <property type="component" value="Unassembled WGS sequence"/>
</dbReference>
<accession>W6V4M1</accession>
<keyword evidence="3" id="KW-1185">Reference proteome</keyword>
<dbReference type="CTD" id="36339672"/>
<dbReference type="Pfam" id="PF05804">
    <property type="entry name" value="KAP"/>
    <property type="match status" value="1"/>
</dbReference>
<dbReference type="GO" id="GO:0019894">
    <property type="term" value="F:kinesin binding"/>
    <property type="evidence" value="ECO:0007669"/>
    <property type="project" value="InterPro"/>
</dbReference>
<dbReference type="InterPro" id="IPR008658">
    <property type="entry name" value="KAP3"/>
</dbReference>
<evidence type="ECO:0000256" key="1">
    <source>
        <dbReference type="SAM" id="Coils"/>
    </source>
</evidence>
<gene>
    <name evidence="2" type="ORF">EGR_03957</name>
</gene>
<proteinExistence type="predicted"/>
<comment type="caution">
    <text evidence="2">The sequence shown here is derived from an EMBL/GenBank/DDBJ whole genome shotgun (WGS) entry which is preliminary data.</text>
</comment>
<dbReference type="GO" id="GO:0035869">
    <property type="term" value="C:ciliary transition zone"/>
    <property type="evidence" value="ECO:0007669"/>
    <property type="project" value="TreeGrafter"/>
</dbReference>
<dbReference type="EMBL" id="APAU02000023">
    <property type="protein sequence ID" value="EUB61109.1"/>
    <property type="molecule type" value="Genomic_DNA"/>
</dbReference>
<evidence type="ECO:0000313" key="3">
    <source>
        <dbReference type="Proteomes" id="UP000019149"/>
    </source>
</evidence>
<dbReference type="RefSeq" id="XP_024352305.1">
    <property type="nucleotide sequence ID" value="XM_024493206.1"/>
</dbReference>
<dbReference type="PANTHER" id="PTHR15605:SF2">
    <property type="entry name" value="KINESIN-ASSOCIATED PROTEIN 3"/>
    <property type="match status" value="1"/>
</dbReference>
<protein>
    <submittedName>
        <fullName evidence="2">Kinesin-associated protein 3</fullName>
    </submittedName>
</protein>
<dbReference type="STRING" id="6210.W6V4M1"/>
<name>W6V4M1_ECHGR</name>